<dbReference type="Gene3D" id="3.30.530.20">
    <property type="match status" value="1"/>
</dbReference>
<reference evidence="1" key="1">
    <citation type="submission" date="2020-05" db="UniProtKB">
        <authorList>
            <consortium name="EnsemblMetazoa"/>
        </authorList>
    </citation>
    <scope>IDENTIFICATION</scope>
    <source>
        <strain evidence="1">Aabys</strain>
    </source>
</reference>
<dbReference type="AlphaFoldDB" id="A0A1I8MYK3"/>
<dbReference type="EnsemblMetazoa" id="MDOA009737-RA">
    <property type="protein sequence ID" value="MDOA009737-PA"/>
    <property type="gene ID" value="MDOA009737"/>
</dbReference>
<dbReference type="SUPFAM" id="SSF55961">
    <property type="entry name" value="Bet v1-like"/>
    <property type="match status" value="1"/>
</dbReference>
<accession>A0A1I8MYK3</accession>
<protein>
    <submittedName>
        <fullName evidence="1">Uncharacterized protein</fullName>
    </submittedName>
</protein>
<name>A0A1I8MYK3_MUSDO</name>
<evidence type="ECO:0000313" key="1">
    <source>
        <dbReference type="EnsemblMetazoa" id="MDOA009737-PA"/>
    </source>
</evidence>
<dbReference type="VEuPathDB" id="VectorBase:MDOMA2_001606"/>
<dbReference type="InterPro" id="IPR023393">
    <property type="entry name" value="START-like_dom_sf"/>
</dbReference>
<dbReference type="RefSeq" id="XP_005188776.2">
    <property type="nucleotide sequence ID" value="XM_005188719.4"/>
</dbReference>
<organism evidence="1">
    <name type="scientific">Musca domestica</name>
    <name type="common">House fly</name>
    <dbReference type="NCBI Taxonomy" id="7370"/>
    <lineage>
        <taxon>Eukaryota</taxon>
        <taxon>Metazoa</taxon>
        <taxon>Ecdysozoa</taxon>
        <taxon>Arthropoda</taxon>
        <taxon>Hexapoda</taxon>
        <taxon>Insecta</taxon>
        <taxon>Pterygota</taxon>
        <taxon>Neoptera</taxon>
        <taxon>Endopterygota</taxon>
        <taxon>Diptera</taxon>
        <taxon>Brachycera</taxon>
        <taxon>Muscomorpha</taxon>
        <taxon>Muscoidea</taxon>
        <taxon>Muscidae</taxon>
        <taxon>Musca</taxon>
    </lineage>
</organism>
<dbReference type="VEuPathDB" id="VectorBase:MDOA009737"/>
<gene>
    <name evidence="1" type="primary">101893219</name>
</gene>
<proteinExistence type="predicted"/>
<dbReference type="eggNOG" id="ENOG502S293">
    <property type="taxonomic scope" value="Eukaryota"/>
</dbReference>
<sequence>MKRHRLNIKNISVAVVILLAIYLVFSSGYHDYKSDGIIKNTKPEEVWNYVADFSKMRLLNPSILNFKILSDGGNTHDFRYTVEYTERLNHWPYWLNTARANFKVVKSMPNIEPQIYSIESQHETCFFKGLYCLHADSEASFVARDNDTYCTEKIRYECPPFLGAACKRELEFQRKAVIHNLTVIFNRKH</sequence>
<dbReference type="OrthoDB" id="6578546at2759"/>
<dbReference type="KEGG" id="mde:101893219"/>